<dbReference type="EMBL" id="FNJW01000008">
    <property type="protein sequence ID" value="SDQ30204.1"/>
    <property type="molecule type" value="Genomic_DNA"/>
</dbReference>
<proteinExistence type="predicted"/>
<keyword evidence="3" id="KW-1185">Reference proteome</keyword>
<dbReference type="AlphaFoldDB" id="A0A1H0ZS10"/>
<sequence>MFDNYKIFAEKHPYANIILIMVFSSLIGISIEYIVNQDFIGGALYTAIALTVIELIRVKRNKKKNN</sequence>
<evidence type="ECO:0000313" key="2">
    <source>
        <dbReference type="EMBL" id="SDQ30204.1"/>
    </source>
</evidence>
<organism evidence="2 3">
    <name type="scientific">Carnobacterium viridans</name>
    <dbReference type="NCBI Taxonomy" id="174587"/>
    <lineage>
        <taxon>Bacteria</taxon>
        <taxon>Bacillati</taxon>
        <taxon>Bacillota</taxon>
        <taxon>Bacilli</taxon>
        <taxon>Lactobacillales</taxon>
        <taxon>Carnobacteriaceae</taxon>
        <taxon>Carnobacterium</taxon>
    </lineage>
</organism>
<reference evidence="3" key="1">
    <citation type="submission" date="2016-10" db="EMBL/GenBank/DDBJ databases">
        <authorList>
            <person name="Varghese N."/>
            <person name="Submissions S."/>
        </authorList>
    </citation>
    <scope>NUCLEOTIDE SEQUENCE [LARGE SCALE GENOMIC DNA]</scope>
    <source>
        <strain evidence="3">MPL-11</strain>
    </source>
</reference>
<evidence type="ECO:0000256" key="1">
    <source>
        <dbReference type="SAM" id="Phobius"/>
    </source>
</evidence>
<accession>A0A1H0ZS10</accession>
<protein>
    <submittedName>
        <fullName evidence="2">Uncharacterized protein</fullName>
    </submittedName>
</protein>
<dbReference type="RefSeq" id="WP_089977149.1">
    <property type="nucleotide sequence ID" value="NZ_FNJW01000008.1"/>
</dbReference>
<name>A0A1H0ZS10_9LACT</name>
<keyword evidence="1" id="KW-0472">Membrane</keyword>
<keyword evidence="1" id="KW-0812">Transmembrane</keyword>
<dbReference type="Proteomes" id="UP000199481">
    <property type="component" value="Unassembled WGS sequence"/>
</dbReference>
<gene>
    <name evidence="2" type="ORF">SAMN04487752_1684</name>
</gene>
<feature type="transmembrane region" description="Helical" evidence="1">
    <location>
        <begin position="12"/>
        <end position="33"/>
    </location>
</feature>
<feature type="transmembrane region" description="Helical" evidence="1">
    <location>
        <begin position="39"/>
        <end position="56"/>
    </location>
</feature>
<evidence type="ECO:0000313" key="3">
    <source>
        <dbReference type="Proteomes" id="UP000199481"/>
    </source>
</evidence>
<dbReference type="OrthoDB" id="2193762at2"/>
<keyword evidence="1" id="KW-1133">Transmembrane helix</keyword>